<feature type="region of interest" description="Disordered" evidence="1">
    <location>
        <begin position="403"/>
        <end position="425"/>
    </location>
</feature>
<dbReference type="SUPFAM" id="SSF51445">
    <property type="entry name" value="(Trans)glycosidases"/>
    <property type="match status" value="1"/>
</dbReference>
<feature type="domain" description="Glycosyl hydrolase family 13 catalytic" evidence="2">
    <location>
        <begin position="22"/>
        <end position="416"/>
    </location>
</feature>
<protein>
    <submittedName>
        <fullName evidence="3">Alpha-amylase</fullName>
    </submittedName>
</protein>
<proteinExistence type="predicted"/>
<dbReference type="InterPro" id="IPR054049">
    <property type="entry name" value="SupH-like_C"/>
</dbReference>
<dbReference type="SUPFAM" id="SSF51011">
    <property type="entry name" value="Glycosyl hydrolase domain"/>
    <property type="match status" value="1"/>
</dbReference>
<dbReference type="Pfam" id="PF00128">
    <property type="entry name" value="Alpha-amylase"/>
    <property type="match status" value="2"/>
</dbReference>
<evidence type="ECO:0000256" key="1">
    <source>
        <dbReference type="SAM" id="MobiDB-lite"/>
    </source>
</evidence>
<dbReference type="InterPro" id="IPR006047">
    <property type="entry name" value="GH13_cat_dom"/>
</dbReference>
<accession>A0ABQ6JZ00</accession>
<dbReference type="InterPro" id="IPR045857">
    <property type="entry name" value="O16G_dom_2"/>
</dbReference>
<keyword evidence="4" id="KW-1185">Reference proteome</keyword>
<evidence type="ECO:0000313" key="4">
    <source>
        <dbReference type="Proteomes" id="UP001157069"/>
    </source>
</evidence>
<comment type="caution">
    <text evidence="3">The sequence shown here is derived from an EMBL/GenBank/DDBJ whole genome shotgun (WGS) entry which is preliminary data.</text>
</comment>
<dbReference type="SMART" id="SM00642">
    <property type="entry name" value="Aamy"/>
    <property type="match status" value="1"/>
</dbReference>
<dbReference type="Gene3D" id="2.60.40.1180">
    <property type="entry name" value="Golgi alpha-mannosidase II"/>
    <property type="match status" value="1"/>
</dbReference>
<evidence type="ECO:0000313" key="3">
    <source>
        <dbReference type="EMBL" id="GMA91806.1"/>
    </source>
</evidence>
<dbReference type="PANTHER" id="PTHR10357">
    <property type="entry name" value="ALPHA-AMYLASE FAMILY MEMBER"/>
    <property type="match status" value="1"/>
</dbReference>
<evidence type="ECO:0000259" key="2">
    <source>
        <dbReference type="SMART" id="SM00642"/>
    </source>
</evidence>
<name>A0ABQ6JZ00_9MICO</name>
<dbReference type="Gene3D" id="3.20.20.80">
    <property type="entry name" value="Glycosidases"/>
    <property type="match status" value="1"/>
</dbReference>
<dbReference type="CDD" id="cd11334">
    <property type="entry name" value="AmyAc_TreS"/>
    <property type="match status" value="1"/>
</dbReference>
<sequence length="553" mass="63226">MKITDTSDLWWKTAVVYCLDVETYMDWDGDGRGDLEGLAHRIDHLADLGVTCLWLMPFYPTPGRDDGYDITDFLNVDGRLGDLGRFVEFMRMAKDRGMRVIIDLVVNHTSDQHPWFRKARQSRDSVFHDYYVWCDEKPKKEAASVFPGEETSVWAYEPKVDRYYLHNFYKHQPELNIANPLVQDEIARVMGFWLELGVSGFRVDAVPFLLELPEGVGGDPHDHLRDLRRFLQRRSSEAILLGEVNLAYEQQLEFFGGGDGASQLTMQFDFMGMQWLYLSLARSDARPFAEMLATRPPLPPEMQWANFVRNHDELTLDKLSDAEREEVFAAFAPEERMRVYGRGIVRRLPSMLDGDPRRIGMVYSLLFSLPGTPVLFYGEEIGMAENLEIPGRMSVRTPMQWSDEKHGGFSTAPRSRLVSRPPSGGYAPEHVNVISQRHDPDSLLRHMQRLITRYRSSSEIGWGELEILEHDVPAVFAHSVRSDTGRMIALHNFAPEAATVPITVAGEPDDTVLADLLREATTPLGPRGRVDVELEPYGYRWLRVLRPGDHRLS</sequence>
<dbReference type="Pfam" id="PF22157">
    <property type="entry name" value="SupH-like_C"/>
    <property type="match status" value="1"/>
</dbReference>
<reference evidence="4" key="1">
    <citation type="journal article" date="2019" name="Int. J. Syst. Evol. Microbiol.">
        <title>The Global Catalogue of Microorganisms (GCM) 10K type strain sequencing project: providing services to taxonomists for standard genome sequencing and annotation.</title>
        <authorList>
            <consortium name="The Broad Institute Genomics Platform"/>
            <consortium name="The Broad Institute Genome Sequencing Center for Infectious Disease"/>
            <person name="Wu L."/>
            <person name="Ma J."/>
        </authorList>
    </citation>
    <scope>NUCLEOTIDE SEQUENCE [LARGE SCALE GENOMIC DNA]</scope>
    <source>
        <strain evidence="4">NBRC 108755</strain>
    </source>
</reference>
<gene>
    <name evidence="3" type="ORF">GCM10025869_23350</name>
</gene>
<dbReference type="InterPro" id="IPR013780">
    <property type="entry name" value="Glyco_hydro_b"/>
</dbReference>
<dbReference type="Gene3D" id="3.90.400.10">
    <property type="entry name" value="Oligo-1,6-glucosidase, Domain 2"/>
    <property type="match status" value="1"/>
</dbReference>
<dbReference type="RefSeq" id="WP_284300336.1">
    <property type="nucleotide sequence ID" value="NZ_BSVA01000001.1"/>
</dbReference>
<organism evidence="3 4">
    <name type="scientific">Homoserinibacter gongjuensis</name>
    <dbReference type="NCBI Taxonomy" id="1162968"/>
    <lineage>
        <taxon>Bacteria</taxon>
        <taxon>Bacillati</taxon>
        <taxon>Actinomycetota</taxon>
        <taxon>Actinomycetes</taxon>
        <taxon>Micrococcales</taxon>
        <taxon>Microbacteriaceae</taxon>
        <taxon>Homoserinibacter</taxon>
    </lineage>
</organism>
<dbReference type="EMBL" id="BSVA01000001">
    <property type="protein sequence ID" value="GMA91806.1"/>
    <property type="molecule type" value="Genomic_DNA"/>
</dbReference>
<dbReference type="InterPro" id="IPR017853">
    <property type="entry name" value="GH"/>
</dbReference>
<dbReference type="Proteomes" id="UP001157069">
    <property type="component" value="Unassembled WGS sequence"/>
</dbReference>
<dbReference type="PANTHER" id="PTHR10357:SF219">
    <property type="entry name" value="MALTOSE ALPHA-D-GLUCOSYLTRANSFERASE"/>
    <property type="match status" value="1"/>
</dbReference>